<dbReference type="InterPro" id="IPR027434">
    <property type="entry name" value="Homing_endonucl"/>
</dbReference>
<evidence type="ECO:0000259" key="1">
    <source>
        <dbReference type="Pfam" id="PF00961"/>
    </source>
</evidence>
<dbReference type="AlphaFoldDB" id="A0A0G1NLG9"/>
<dbReference type="Proteomes" id="UP000034107">
    <property type="component" value="Unassembled WGS sequence"/>
</dbReference>
<evidence type="ECO:0000313" key="2">
    <source>
        <dbReference type="EMBL" id="KKU21439.1"/>
    </source>
</evidence>
<dbReference type="InterPro" id="IPR004860">
    <property type="entry name" value="LAGLIDADG_dom"/>
</dbReference>
<proteinExistence type="predicted"/>
<feature type="domain" description="Homing endonuclease LAGLIDADG" evidence="1">
    <location>
        <begin position="11"/>
        <end position="118"/>
    </location>
</feature>
<sequence>MSKKISYEYIRGLVESKGSFAFTSNNRKSAAGNIINVRIPTFSIGIHERDQDLLCSIRDTMGLENKVYNYKSSNKDGYNRGGRVLLIVREIGNLKNVIVPFFYNKLAGYRRTQFDKWLEDIGKDPRVPESYKIIYRLHKNNFYKNNQKFVDDVCQQTS</sequence>
<name>A0A0G1NLG9_9BACT</name>
<accession>A0A0G1NLG9</accession>
<dbReference type="Gene3D" id="3.10.28.10">
    <property type="entry name" value="Homing endonucleases"/>
    <property type="match status" value="1"/>
</dbReference>
<dbReference type="GO" id="GO:0004519">
    <property type="term" value="F:endonuclease activity"/>
    <property type="evidence" value="ECO:0007669"/>
    <property type="project" value="InterPro"/>
</dbReference>
<organism evidence="2 3">
    <name type="scientific">Candidatus Nomurabacteria bacterium GW2011_GWA1_46_11</name>
    <dbReference type="NCBI Taxonomy" id="1618732"/>
    <lineage>
        <taxon>Bacteria</taxon>
        <taxon>Candidatus Nomuraibacteriota</taxon>
    </lineage>
</organism>
<comment type="caution">
    <text evidence="2">The sequence shown here is derived from an EMBL/GenBank/DDBJ whole genome shotgun (WGS) entry which is preliminary data.</text>
</comment>
<gene>
    <name evidence="2" type="ORF">UX31_C0017G0023</name>
</gene>
<protein>
    <recommendedName>
        <fullName evidence="1">Homing endonuclease LAGLIDADG domain-containing protein</fullName>
    </recommendedName>
</protein>
<dbReference type="EMBL" id="LCLS01000017">
    <property type="protein sequence ID" value="KKU21439.1"/>
    <property type="molecule type" value="Genomic_DNA"/>
</dbReference>
<dbReference type="Pfam" id="PF00961">
    <property type="entry name" value="LAGLIDADG_1"/>
    <property type="match status" value="1"/>
</dbReference>
<evidence type="ECO:0000313" key="3">
    <source>
        <dbReference type="Proteomes" id="UP000034107"/>
    </source>
</evidence>
<reference evidence="2 3" key="1">
    <citation type="journal article" date="2015" name="Nature">
        <title>rRNA introns, odd ribosomes, and small enigmatic genomes across a large radiation of phyla.</title>
        <authorList>
            <person name="Brown C.T."/>
            <person name="Hug L.A."/>
            <person name="Thomas B.C."/>
            <person name="Sharon I."/>
            <person name="Castelle C.J."/>
            <person name="Singh A."/>
            <person name="Wilkins M.J."/>
            <person name="Williams K.H."/>
            <person name="Banfield J.F."/>
        </authorList>
    </citation>
    <scope>NUCLEOTIDE SEQUENCE [LARGE SCALE GENOMIC DNA]</scope>
</reference>
<dbReference type="SUPFAM" id="SSF55608">
    <property type="entry name" value="Homing endonucleases"/>
    <property type="match status" value="1"/>
</dbReference>